<organism evidence="2">
    <name type="scientific">Culex pipiens</name>
    <name type="common">House mosquito</name>
    <dbReference type="NCBI Taxonomy" id="7175"/>
    <lineage>
        <taxon>Eukaryota</taxon>
        <taxon>Metazoa</taxon>
        <taxon>Ecdysozoa</taxon>
        <taxon>Arthropoda</taxon>
        <taxon>Hexapoda</taxon>
        <taxon>Insecta</taxon>
        <taxon>Pterygota</taxon>
        <taxon>Neoptera</taxon>
        <taxon>Endopterygota</taxon>
        <taxon>Diptera</taxon>
        <taxon>Nematocera</taxon>
        <taxon>Culicoidea</taxon>
        <taxon>Culicidae</taxon>
        <taxon>Culicinae</taxon>
        <taxon>Culicini</taxon>
        <taxon>Culex</taxon>
        <taxon>Culex</taxon>
    </lineage>
</organism>
<keyword evidence="1" id="KW-0732">Signal</keyword>
<name>A0A8D8CWD1_CULPI</name>
<feature type="chain" id="PRO_5036427957" evidence="1">
    <location>
        <begin position="29"/>
        <end position="172"/>
    </location>
</feature>
<feature type="signal peptide" evidence="1">
    <location>
        <begin position="1"/>
        <end position="28"/>
    </location>
</feature>
<proteinExistence type="predicted"/>
<dbReference type="EMBL" id="HBUE01135480">
    <property type="protein sequence ID" value="CAG6498443.1"/>
    <property type="molecule type" value="Transcribed_RNA"/>
</dbReference>
<reference evidence="2" key="1">
    <citation type="submission" date="2021-05" db="EMBL/GenBank/DDBJ databases">
        <authorList>
            <person name="Alioto T."/>
            <person name="Alioto T."/>
            <person name="Gomez Garrido J."/>
        </authorList>
    </citation>
    <scope>NUCLEOTIDE SEQUENCE</scope>
</reference>
<protein>
    <submittedName>
        <fullName evidence="2">(northern house mosquito) hypothetical protein</fullName>
    </submittedName>
</protein>
<evidence type="ECO:0000256" key="1">
    <source>
        <dbReference type="SAM" id="SignalP"/>
    </source>
</evidence>
<dbReference type="AlphaFoldDB" id="A0A8D8CWD1"/>
<accession>A0A8D8CWD1</accession>
<sequence>MSTIARLITTLMIMQLLALHQMPSPAHPVPILAHQPLLLIRPLRPMARANVPARNLGRFLHAMVRILPPTAVHSARTQLTGAKSPRAARSARRSVALPDKVLGVLRKRAQLVLPQVVVVDLVGGFEGGRTGLVGPGGVLLQVLVDGRVGVAQVGQEVVGAVGNGCRARVRLL</sequence>
<evidence type="ECO:0000313" key="2">
    <source>
        <dbReference type="EMBL" id="CAG6498445.1"/>
    </source>
</evidence>
<dbReference type="EMBL" id="HBUE01135483">
    <property type="protein sequence ID" value="CAG6498445.1"/>
    <property type="molecule type" value="Transcribed_RNA"/>
</dbReference>